<dbReference type="Pfam" id="PF13170">
    <property type="entry name" value="DUF4003"/>
    <property type="match status" value="1"/>
</dbReference>
<organism evidence="2 3">
    <name type="scientific">Oceanobacillus profundus</name>
    <dbReference type="NCBI Taxonomy" id="372463"/>
    <lineage>
        <taxon>Bacteria</taxon>
        <taxon>Bacillati</taxon>
        <taxon>Bacillota</taxon>
        <taxon>Bacilli</taxon>
        <taxon>Bacillales</taxon>
        <taxon>Bacillaceae</taxon>
        <taxon>Oceanobacillus</taxon>
    </lineage>
</organism>
<sequence>MDSEKINQYKTVYNELYAAMKWKVSDSRTLMAIASIYVMSKKEFRFDAFLQLADRIKARAGFFSPMKSTSRFTTAATLDIKFDRPENQINNLFILYDKLRKAKFSSGVYTYLAASTLLTHIDYRNNEEQMIARAKEIYDGMKQEHPFLTSASDYPLAVLLAYENHNDIIEQMERYYESLSKNGFRKGNDLQFLSHILSLDTNTSAGRLVSRTTTIMDSFRDTGIRPKPMYYPIIGMLSLLPEEQFQMHGISQMFDQLNNEKSFRWQKDMNLITAVSFYVNEKIDNKSLAATTLQTTLESILQAQQAVMIATIASTTAATNAANNSTN</sequence>
<protein>
    <submittedName>
        <fullName evidence="2">DUF4003 domain-containing protein</fullName>
    </submittedName>
</protein>
<accession>A0A417YP49</accession>
<reference evidence="2 3" key="1">
    <citation type="journal article" date="2007" name="Int. J. Syst. Evol. Microbiol.">
        <title>Oceanobacillus profundus sp. nov., isolated from a deep-sea sediment core.</title>
        <authorList>
            <person name="Kim Y.G."/>
            <person name="Choi D.H."/>
            <person name="Hyun S."/>
            <person name="Cho B.C."/>
        </authorList>
    </citation>
    <scope>NUCLEOTIDE SEQUENCE [LARGE SCALE GENOMIC DNA]</scope>
    <source>
        <strain evidence="2 3">DSM 18246</strain>
    </source>
</reference>
<name>A0A417YP49_9BACI</name>
<keyword evidence="3" id="KW-1185">Reference proteome</keyword>
<dbReference type="InterPro" id="IPR025062">
    <property type="entry name" value="DUF4003"/>
</dbReference>
<proteinExistence type="predicted"/>
<evidence type="ECO:0000313" key="2">
    <source>
        <dbReference type="EMBL" id="RHW35400.1"/>
    </source>
</evidence>
<evidence type="ECO:0000256" key="1">
    <source>
        <dbReference type="SAM" id="Coils"/>
    </source>
</evidence>
<evidence type="ECO:0000313" key="3">
    <source>
        <dbReference type="Proteomes" id="UP000285456"/>
    </source>
</evidence>
<dbReference type="EMBL" id="QWEH01000001">
    <property type="protein sequence ID" value="RHW35400.1"/>
    <property type="molecule type" value="Genomic_DNA"/>
</dbReference>
<dbReference type="RefSeq" id="WP_118888481.1">
    <property type="nucleotide sequence ID" value="NZ_PHUT01000001.1"/>
</dbReference>
<dbReference type="AlphaFoldDB" id="A0A417YP49"/>
<dbReference type="OrthoDB" id="1778393at2"/>
<gene>
    <name evidence="2" type="ORF">D1B32_01915</name>
</gene>
<feature type="coiled-coil region" evidence="1">
    <location>
        <begin position="124"/>
        <end position="182"/>
    </location>
</feature>
<dbReference type="Proteomes" id="UP000285456">
    <property type="component" value="Unassembled WGS sequence"/>
</dbReference>
<comment type="caution">
    <text evidence="2">The sequence shown here is derived from an EMBL/GenBank/DDBJ whole genome shotgun (WGS) entry which is preliminary data.</text>
</comment>
<keyword evidence="1" id="KW-0175">Coiled coil</keyword>